<dbReference type="AlphaFoldDB" id="A0A9P1N441"/>
<dbReference type="PIRSF" id="PIRSF038886">
    <property type="entry name" value="Pellino"/>
    <property type="match status" value="1"/>
</dbReference>
<gene>
    <name evidence="5" type="ORF">CAMP_LOCUS13005</name>
</gene>
<proteinExistence type="inferred from homology"/>
<reference evidence="5" key="1">
    <citation type="submission" date="2022-11" db="EMBL/GenBank/DDBJ databases">
        <authorList>
            <person name="Kikuchi T."/>
        </authorList>
    </citation>
    <scope>NUCLEOTIDE SEQUENCE</scope>
    <source>
        <strain evidence="5">PS1010</strain>
    </source>
</reference>
<name>A0A9P1N441_9PELO</name>
<sequence length="467" mass="52532">MGEGEMLDEDCIGATCNNASPPAYSNDILMDDDVYGELIVLGFNGQTENKSTSKRYLTKMTLRRRDLANGIKKCTVHNYNGPAGDHKLVKDKDRHTVAFQCETHKSVIIEYGNDPTKDMFQIGRASDEQIDFTIIDTWMFLPESATNIAMPSRPQVEILEKGDRTSTISRFACRILIDRENSNKAYLYAAGFDSHHNISINQKALKWASPAGEVDGLTTNGVLILHPNKDDLIDQTIEKPMYKWREVSINGNVYEPRITRSSSTRGALVPEWTNMLQDGTLIDLCGATILWRTADGLERSPKLRELEMALDRLNAGKPQCPVNLNTLVIPKKKSSRGASRRQPYVYLQCGHVQGKHEWGVHPTPGGQRGGKCPICLIESERIIQLTMGMEPSFHLDSGTLDYAFNPCGHIASKQTVLYWSRIPLPQGTCRYDPVCPFCYQLLATEKPFIRLIFQDNCFDEDTIYTTN</sequence>
<evidence type="ECO:0008006" key="7">
    <source>
        <dbReference type="Google" id="ProtNLM"/>
    </source>
</evidence>
<evidence type="ECO:0000256" key="2">
    <source>
        <dbReference type="ARBA" id="ARBA00022553"/>
    </source>
</evidence>
<comment type="similarity">
    <text evidence="1">Belongs to the pellino family.</text>
</comment>
<dbReference type="Pfam" id="PF04710">
    <property type="entry name" value="Pellino_FHA"/>
    <property type="match status" value="1"/>
</dbReference>
<accession>A0A9P1N441</accession>
<dbReference type="PANTHER" id="PTHR12098">
    <property type="entry name" value="E3 UBIQUITIN-PROTEIN LIGASE PELLINO-RELATED"/>
    <property type="match status" value="1"/>
</dbReference>
<keyword evidence="2" id="KW-0597">Phosphoprotein</keyword>
<feature type="domain" description="Pellino FHA" evidence="3">
    <location>
        <begin position="34"/>
        <end position="308"/>
    </location>
</feature>
<dbReference type="GO" id="GO:0008592">
    <property type="term" value="P:regulation of Toll signaling pathway"/>
    <property type="evidence" value="ECO:0007669"/>
    <property type="project" value="InterPro"/>
</dbReference>
<dbReference type="GO" id="GO:0000209">
    <property type="term" value="P:protein polyubiquitination"/>
    <property type="evidence" value="ECO:0007669"/>
    <property type="project" value="InterPro"/>
</dbReference>
<dbReference type="InterPro" id="IPR006800">
    <property type="entry name" value="Pellino_fam"/>
</dbReference>
<evidence type="ECO:0000259" key="3">
    <source>
        <dbReference type="Pfam" id="PF04710"/>
    </source>
</evidence>
<dbReference type="InterPro" id="IPR048334">
    <property type="entry name" value="Pellino_FHA"/>
</dbReference>
<dbReference type="Proteomes" id="UP001152747">
    <property type="component" value="Unassembled WGS sequence"/>
</dbReference>
<evidence type="ECO:0000256" key="1">
    <source>
        <dbReference type="ARBA" id="ARBA00005639"/>
    </source>
</evidence>
<evidence type="ECO:0000313" key="6">
    <source>
        <dbReference type="Proteomes" id="UP001152747"/>
    </source>
</evidence>
<feature type="domain" description="Pellino RING" evidence="4">
    <location>
        <begin position="313"/>
        <end position="456"/>
    </location>
</feature>
<dbReference type="EMBL" id="CANHGI010000005">
    <property type="protein sequence ID" value="CAI5450368.1"/>
    <property type="molecule type" value="Genomic_DNA"/>
</dbReference>
<dbReference type="InterPro" id="IPR048335">
    <property type="entry name" value="Pellino_RING"/>
</dbReference>
<evidence type="ECO:0000259" key="4">
    <source>
        <dbReference type="Pfam" id="PF20723"/>
    </source>
</evidence>
<evidence type="ECO:0000313" key="5">
    <source>
        <dbReference type="EMBL" id="CAI5450368.1"/>
    </source>
</evidence>
<dbReference type="GO" id="GO:0061630">
    <property type="term" value="F:ubiquitin protein ligase activity"/>
    <property type="evidence" value="ECO:0007669"/>
    <property type="project" value="InterPro"/>
</dbReference>
<protein>
    <recommendedName>
        <fullName evidence="7">Pellino</fullName>
    </recommendedName>
</protein>
<organism evidence="5 6">
    <name type="scientific">Caenorhabditis angaria</name>
    <dbReference type="NCBI Taxonomy" id="860376"/>
    <lineage>
        <taxon>Eukaryota</taxon>
        <taxon>Metazoa</taxon>
        <taxon>Ecdysozoa</taxon>
        <taxon>Nematoda</taxon>
        <taxon>Chromadorea</taxon>
        <taxon>Rhabditida</taxon>
        <taxon>Rhabditina</taxon>
        <taxon>Rhabditomorpha</taxon>
        <taxon>Rhabditoidea</taxon>
        <taxon>Rhabditidae</taxon>
        <taxon>Peloderinae</taxon>
        <taxon>Caenorhabditis</taxon>
    </lineage>
</organism>
<keyword evidence="6" id="KW-1185">Reference proteome</keyword>
<dbReference type="OrthoDB" id="8801906at2759"/>
<dbReference type="Pfam" id="PF20723">
    <property type="entry name" value="Pellino_RING"/>
    <property type="match status" value="1"/>
</dbReference>
<dbReference type="PANTHER" id="PTHR12098:SF2">
    <property type="entry name" value="PROTEIN PELLINO"/>
    <property type="match status" value="1"/>
</dbReference>
<comment type="caution">
    <text evidence="5">The sequence shown here is derived from an EMBL/GenBank/DDBJ whole genome shotgun (WGS) entry which is preliminary data.</text>
</comment>